<dbReference type="AlphaFoldDB" id="X1DNG4"/>
<comment type="caution">
    <text evidence="1">The sequence shown here is derived from an EMBL/GenBank/DDBJ whole genome shotgun (WGS) entry which is preliminary data.</text>
</comment>
<dbReference type="EMBL" id="BART01039010">
    <property type="protein sequence ID" value="GAH09805.1"/>
    <property type="molecule type" value="Genomic_DNA"/>
</dbReference>
<reference evidence="1" key="1">
    <citation type="journal article" date="2014" name="Front. Microbiol.">
        <title>High frequency of phylogenetically diverse reductive dehalogenase-homologous genes in deep subseafloor sedimentary metagenomes.</title>
        <authorList>
            <person name="Kawai M."/>
            <person name="Futagami T."/>
            <person name="Toyoda A."/>
            <person name="Takaki Y."/>
            <person name="Nishi S."/>
            <person name="Hori S."/>
            <person name="Arai W."/>
            <person name="Tsubouchi T."/>
            <person name="Morono Y."/>
            <person name="Uchiyama I."/>
            <person name="Ito T."/>
            <person name="Fujiyama A."/>
            <person name="Inagaki F."/>
            <person name="Takami H."/>
        </authorList>
    </citation>
    <scope>NUCLEOTIDE SEQUENCE</scope>
    <source>
        <strain evidence="1">Expedition CK06-06</strain>
    </source>
</reference>
<evidence type="ECO:0000313" key="1">
    <source>
        <dbReference type="EMBL" id="GAH09805.1"/>
    </source>
</evidence>
<name>X1DNG4_9ZZZZ</name>
<feature type="non-terminal residue" evidence="1">
    <location>
        <position position="1"/>
    </location>
</feature>
<gene>
    <name evidence="1" type="ORF">S01H4_64368</name>
</gene>
<proteinExistence type="predicted"/>
<organism evidence="1">
    <name type="scientific">marine sediment metagenome</name>
    <dbReference type="NCBI Taxonomy" id="412755"/>
    <lineage>
        <taxon>unclassified sequences</taxon>
        <taxon>metagenomes</taxon>
        <taxon>ecological metagenomes</taxon>
    </lineage>
</organism>
<protein>
    <recommendedName>
        <fullName evidence="2">NADH:flavin oxidoreductase/NADH oxidase N-terminal domain-containing protein</fullName>
    </recommendedName>
</protein>
<dbReference type="Gene3D" id="3.20.20.70">
    <property type="entry name" value="Aldolase class I"/>
    <property type="match status" value="1"/>
</dbReference>
<evidence type="ECO:0008006" key="2">
    <source>
        <dbReference type="Google" id="ProtNLM"/>
    </source>
</evidence>
<dbReference type="InterPro" id="IPR013785">
    <property type="entry name" value="Aldolase_TIM"/>
</dbReference>
<sequence length="47" mass="5613">PFAPCTSTPEKPERFRNNWPLNPYEDMSLWYTPGPEGYTDYEPYKNI</sequence>
<accession>X1DNG4</accession>